<dbReference type="GO" id="GO:0016787">
    <property type="term" value="F:hydrolase activity"/>
    <property type="evidence" value="ECO:0007669"/>
    <property type="project" value="UniProtKB-KW"/>
</dbReference>
<evidence type="ECO:0000313" key="5">
    <source>
        <dbReference type="Proteomes" id="UP001501353"/>
    </source>
</evidence>
<organism evidence="4 5">
    <name type="scientific">Actimicrobium antarcticum</name>
    <dbReference type="NCBI Taxonomy" id="1051899"/>
    <lineage>
        <taxon>Bacteria</taxon>
        <taxon>Pseudomonadati</taxon>
        <taxon>Pseudomonadota</taxon>
        <taxon>Betaproteobacteria</taxon>
        <taxon>Burkholderiales</taxon>
        <taxon>Oxalobacteraceae</taxon>
        <taxon>Actimicrobium</taxon>
    </lineage>
</organism>
<dbReference type="SFLD" id="SFLDS00003">
    <property type="entry name" value="Haloacid_Dehalogenase"/>
    <property type="match status" value="1"/>
</dbReference>
<dbReference type="NCBIfam" id="TIGR01509">
    <property type="entry name" value="HAD-SF-IA-v3"/>
    <property type="match status" value="1"/>
</dbReference>
<dbReference type="Proteomes" id="UP001501353">
    <property type="component" value="Unassembled WGS sequence"/>
</dbReference>
<evidence type="ECO:0000256" key="3">
    <source>
        <dbReference type="ARBA" id="ARBA00022842"/>
    </source>
</evidence>
<dbReference type="SFLD" id="SFLDG01129">
    <property type="entry name" value="C1.5:_HAD__Beta-PGM__Phosphata"/>
    <property type="match status" value="1"/>
</dbReference>
<evidence type="ECO:0000256" key="2">
    <source>
        <dbReference type="ARBA" id="ARBA00022801"/>
    </source>
</evidence>
<keyword evidence="3" id="KW-0460">Magnesium</keyword>
<comment type="caution">
    <text evidence="4">The sequence shown here is derived from an EMBL/GenBank/DDBJ whole genome shotgun (WGS) entry which is preliminary data.</text>
</comment>
<proteinExistence type="predicted"/>
<sequence>MNQLPIKALLFDLDDTLWPIVPVIVRAETILHDWLRRHAPAVAQDHSIETMRARRLEILAAEPRYKVDLVGLRHAGLTEAFHASGADPVHVDGAMAIFNTARNAVTPYDDVLPSLLRLGGRVALGTISNGSADLDTIGLAGHFRISIAAHQFGTAKPDAAIFHAACSALEVDPAETVYVGDDPLLDVVGAQQAGLRAVWMNRFSRTLPDHVRPDASCVSLLELEHWLEHRIILAPAPIAR</sequence>
<evidence type="ECO:0000256" key="1">
    <source>
        <dbReference type="ARBA" id="ARBA00001946"/>
    </source>
</evidence>
<dbReference type="EMBL" id="BAAAZE010000008">
    <property type="protein sequence ID" value="GAA4025778.1"/>
    <property type="molecule type" value="Genomic_DNA"/>
</dbReference>
<protein>
    <submittedName>
        <fullName evidence="4">HAD family hydrolase</fullName>
    </submittedName>
</protein>
<dbReference type="Pfam" id="PF00702">
    <property type="entry name" value="Hydrolase"/>
    <property type="match status" value="1"/>
</dbReference>
<accession>A0ABP7TFY4</accession>
<dbReference type="InterPro" id="IPR023214">
    <property type="entry name" value="HAD_sf"/>
</dbReference>
<reference evidence="5" key="1">
    <citation type="journal article" date="2019" name="Int. J. Syst. Evol. Microbiol.">
        <title>The Global Catalogue of Microorganisms (GCM) 10K type strain sequencing project: providing services to taxonomists for standard genome sequencing and annotation.</title>
        <authorList>
            <consortium name="The Broad Institute Genomics Platform"/>
            <consortium name="The Broad Institute Genome Sequencing Center for Infectious Disease"/>
            <person name="Wu L."/>
            <person name="Ma J."/>
        </authorList>
    </citation>
    <scope>NUCLEOTIDE SEQUENCE [LARGE SCALE GENOMIC DNA]</scope>
    <source>
        <strain evidence="5">JCM 16673</strain>
    </source>
</reference>
<keyword evidence="2 4" id="KW-0378">Hydrolase</keyword>
<gene>
    <name evidence="4" type="ORF">GCM10022212_24600</name>
</gene>
<dbReference type="PRINTS" id="PR00413">
    <property type="entry name" value="HADHALOGNASE"/>
</dbReference>
<dbReference type="InterPro" id="IPR051400">
    <property type="entry name" value="HAD-like_hydrolase"/>
</dbReference>
<dbReference type="InterPro" id="IPR036412">
    <property type="entry name" value="HAD-like_sf"/>
</dbReference>
<name>A0ABP7TFY4_9BURK</name>
<evidence type="ECO:0000313" key="4">
    <source>
        <dbReference type="EMBL" id="GAA4025778.1"/>
    </source>
</evidence>
<dbReference type="Gene3D" id="1.20.120.1600">
    <property type="match status" value="1"/>
</dbReference>
<keyword evidence="5" id="KW-1185">Reference proteome</keyword>
<dbReference type="InterPro" id="IPR006439">
    <property type="entry name" value="HAD-SF_hydro_IA"/>
</dbReference>
<dbReference type="RefSeq" id="WP_344763607.1">
    <property type="nucleotide sequence ID" value="NZ_BAAAZE010000008.1"/>
</dbReference>
<dbReference type="Gene3D" id="3.40.50.1000">
    <property type="entry name" value="HAD superfamily/HAD-like"/>
    <property type="match status" value="1"/>
</dbReference>
<comment type="cofactor">
    <cofactor evidence="1">
        <name>Mg(2+)</name>
        <dbReference type="ChEBI" id="CHEBI:18420"/>
    </cofactor>
</comment>
<dbReference type="SUPFAM" id="SSF56784">
    <property type="entry name" value="HAD-like"/>
    <property type="match status" value="1"/>
</dbReference>
<dbReference type="NCBIfam" id="TIGR01549">
    <property type="entry name" value="HAD-SF-IA-v1"/>
    <property type="match status" value="1"/>
</dbReference>
<dbReference type="PANTHER" id="PTHR46470:SF4">
    <property type="entry name" value="5-AMINO-6-(5-PHOSPHO-D-RIBITYLAMINO)URACIL PHOSPHATASE YIGB"/>
    <property type="match status" value="1"/>
</dbReference>
<dbReference type="PANTHER" id="PTHR46470">
    <property type="entry name" value="N-ACYLNEURAMINATE-9-PHOSPHATASE"/>
    <property type="match status" value="1"/>
</dbReference>